<keyword evidence="1" id="KW-1133">Transmembrane helix</keyword>
<keyword evidence="1" id="KW-0812">Transmembrane</keyword>
<keyword evidence="1" id="KW-0472">Membrane</keyword>
<protein>
    <recommendedName>
        <fullName evidence="3">DUF11 domain-containing protein</fullName>
    </recommendedName>
</protein>
<proteinExistence type="predicted"/>
<evidence type="ECO:0008006" key="3">
    <source>
        <dbReference type="Google" id="ProtNLM"/>
    </source>
</evidence>
<dbReference type="AlphaFoldDB" id="A0A3B0W5C5"/>
<accession>A0A3B0W5C5</accession>
<feature type="transmembrane region" description="Helical" evidence="1">
    <location>
        <begin position="163"/>
        <end position="181"/>
    </location>
</feature>
<reference evidence="2" key="1">
    <citation type="submission" date="2018-06" db="EMBL/GenBank/DDBJ databases">
        <authorList>
            <person name="Zhirakovskaya E."/>
        </authorList>
    </citation>
    <scope>NUCLEOTIDE SEQUENCE</scope>
</reference>
<gene>
    <name evidence="2" type="ORF">MNBD_GAMMA02-1812</name>
</gene>
<sequence length="187" mass="20483">MSTCVMGGTADLEIELNFTETDGIVLEQQGEFIARITNNGPDIAAVDATLSRPITLSSGVIQDNGSFTPEIQFAASSQNNNNECFFILVIGDPPPGGSVSYIYTIRTPPIQVNQTIECYGIFSTHFASGTREVNWIIRNNFDTDPIVGNNTQLVTFGIQPRSVPVNNLLFLFLLVFSIFLLSRKSIK</sequence>
<evidence type="ECO:0000256" key="1">
    <source>
        <dbReference type="SAM" id="Phobius"/>
    </source>
</evidence>
<dbReference type="EMBL" id="UOFA01000280">
    <property type="protein sequence ID" value="VAW46442.1"/>
    <property type="molecule type" value="Genomic_DNA"/>
</dbReference>
<organism evidence="2">
    <name type="scientific">hydrothermal vent metagenome</name>
    <dbReference type="NCBI Taxonomy" id="652676"/>
    <lineage>
        <taxon>unclassified sequences</taxon>
        <taxon>metagenomes</taxon>
        <taxon>ecological metagenomes</taxon>
    </lineage>
</organism>
<name>A0A3B0W5C5_9ZZZZ</name>
<evidence type="ECO:0000313" key="2">
    <source>
        <dbReference type="EMBL" id="VAW46442.1"/>
    </source>
</evidence>